<feature type="domain" description="Sld7 C-terminal" evidence="3">
    <location>
        <begin position="347"/>
        <end position="448"/>
    </location>
</feature>
<dbReference type="InterPro" id="IPR041260">
    <property type="entry name" value="Sld7_C"/>
</dbReference>
<accession>A0A1E3Q6Z2</accession>
<feature type="compositionally biased region" description="Low complexity" evidence="2">
    <location>
        <begin position="309"/>
        <end position="318"/>
    </location>
</feature>
<evidence type="ECO:0000256" key="1">
    <source>
        <dbReference type="SAM" id="Coils"/>
    </source>
</evidence>
<evidence type="ECO:0000259" key="3">
    <source>
        <dbReference type="Pfam" id="PF18596"/>
    </source>
</evidence>
<reference evidence="4 5" key="1">
    <citation type="journal article" date="2016" name="Proc. Natl. Acad. Sci. U.S.A.">
        <title>Comparative genomics of biotechnologically important yeasts.</title>
        <authorList>
            <person name="Riley R."/>
            <person name="Haridas S."/>
            <person name="Wolfe K.H."/>
            <person name="Lopes M.R."/>
            <person name="Hittinger C.T."/>
            <person name="Goeker M."/>
            <person name="Salamov A.A."/>
            <person name="Wisecaver J.H."/>
            <person name="Long T.M."/>
            <person name="Calvey C.H."/>
            <person name="Aerts A.L."/>
            <person name="Barry K.W."/>
            <person name="Choi C."/>
            <person name="Clum A."/>
            <person name="Coughlan A.Y."/>
            <person name="Deshpande S."/>
            <person name="Douglass A.P."/>
            <person name="Hanson S.J."/>
            <person name="Klenk H.-P."/>
            <person name="LaButti K.M."/>
            <person name="Lapidus A."/>
            <person name="Lindquist E.A."/>
            <person name="Lipzen A.M."/>
            <person name="Meier-Kolthoff J.P."/>
            <person name="Ohm R.A."/>
            <person name="Otillar R.P."/>
            <person name="Pangilinan J.L."/>
            <person name="Peng Y."/>
            <person name="Rokas A."/>
            <person name="Rosa C.A."/>
            <person name="Scheuner C."/>
            <person name="Sibirny A.A."/>
            <person name="Slot J.C."/>
            <person name="Stielow J.B."/>
            <person name="Sun H."/>
            <person name="Kurtzman C.P."/>
            <person name="Blackwell M."/>
            <person name="Grigoriev I.V."/>
            <person name="Jeffries T.W."/>
        </authorList>
    </citation>
    <scope>NUCLEOTIDE SEQUENCE [LARGE SCALE GENOMIC DNA]</scope>
    <source>
        <strain evidence="4 5">NRRL Y-11557</strain>
    </source>
</reference>
<feature type="coiled-coil region" evidence="1">
    <location>
        <begin position="243"/>
        <end position="273"/>
    </location>
</feature>
<sequence length="457" mass="50463">MTGIKDASSQHIYARNKQIWTGALDISQLDPSAPSLEDLQIWGFSRSKSPSSNKSGSVLSGGDSGIANVVKECETMFGADDMRLSAVTCIDVASIRLWMVSGPAMEVFTTNAVTEAFFKSVVASSDLRESPTLSRGIIVNLSPPTQDITSLVIFGHVSPLPITTMTTTDIDTSTLPRRPQSSSPTNAQVTIKALPLNASCRLHSFVRHKRKRVSPISGAVASGSKSRDQLDNEAYENKNALFLDASVEEMASAQKRNEKLEQLLQRRTSFKRQQLQSVRYSRSGSVPQDGSQQTLESQHIVAENSLLEQQPSFSQQSSRPEAMTQSVPLSQSSHDFAKDQSSNATSKTAMTLQRVLMSALRLRGISRPHSQAASGHGDLGDAPADVDYKELYHHTYRATLFALRNKTSHRNRSRMCSTHEIQPDKDVEPEWHVRRIQHVVERILDIFLEAEVEETCP</sequence>
<name>A0A1E3Q6Z2_LIPST</name>
<keyword evidence="1" id="KW-0175">Coiled coil</keyword>
<evidence type="ECO:0000256" key="2">
    <source>
        <dbReference type="SAM" id="MobiDB-lite"/>
    </source>
</evidence>
<keyword evidence="5" id="KW-1185">Reference proteome</keyword>
<gene>
    <name evidence="4" type="ORF">LIPSTDRAFT_4137</name>
</gene>
<dbReference type="EMBL" id="KV454295">
    <property type="protein sequence ID" value="ODQ72767.1"/>
    <property type="molecule type" value="Genomic_DNA"/>
</dbReference>
<dbReference type="Proteomes" id="UP000094385">
    <property type="component" value="Unassembled WGS sequence"/>
</dbReference>
<dbReference type="Pfam" id="PF18596">
    <property type="entry name" value="Sld7_C"/>
    <property type="match status" value="1"/>
</dbReference>
<dbReference type="OrthoDB" id="5295136at2759"/>
<protein>
    <recommendedName>
        <fullName evidence="3">Sld7 C-terminal domain-containing protein</fullName>
    </recommendedName>
</protein>
<evidence type="ECO:0000313" key="4">
    <source>
        <dbReference type="EMBL" id="ODQ72767.1"/>
    </source>
</evidence>
<feature type="compositionally biased region" description="Polar residues" evidence="2">
    <location>
        <begin position="323"/>
        <end position="346"/>
    </location>
</feature>
<feature type="region of interest" description="Disordered" evidence="2">
    <location>
        <begin position="274"/>
        <end position="297"/>
    </location>
</feature>
<evidence type="ECO:0000313" key="5">
    <source>
        <dbReference type="Proteomes" id="UP000094385"/>
    </source>
</evidence>
<proteinExistence type="predicted"/>
<feature type="region of interest" description="Disordered" evidence="2">
    <location>
        <begin position="309"/>
        <end position="346"/>
    </location>
</feature>
<dbReference type="AlphaFoldDB" id="A0A1E3Q6Z2"/>
<organism evidence="4 5">
    <name type="scientific">Lipomyces starkeyi NRRL Y-11557</name>
    <dbReference type="NCBI Taxonomy" id="675824"/>
    <lineage>
        <taxon>Eukaryota</taxon>
        <taxon>Fungi</taxon>
        <taxon>Dikarya</taxon>
        <taxon>Ascomycota</taxon>
        <taxon>Saccharomycotina</taxon>
        <taxon>Lipomycetes</taxon>
        <taxon>Lipomycetales</taxon>
        <taxon>Lipomycetaceae</taxon>
        <taxon>Lipomyces</taxon>
    </lineage>
</organism>